<dbReference type="Gene3D" id="3.40.50.300">
    <property type="entry name" value="P-loop containing nucleotide triphosphate hydrolases"/>
    <property type="match status" value="2"/>
</dbReference>
<name>A0A316Z946_9BASI</name>
<dbReference type="SUPFAM" id="SSF52540">
    <property type="entry name" value="P-loop containing nucleoside triphosphate hydrolases"/>
    <property type="match status" value="1"/>
</dbReference>
<dbReference type="GeneID" id="37270064"/>
<feature type="domain" description="Phosphoribulokinase/uridine kinase" evidence="1">
    <location>
        <begin position="26"/>
        <end position="186"/>
    </location>
</feature>
<gene>
    <name evidence="2" type="ORF">FA09DRAFT_330229</name>
</gene>
<dbReference type="GO" id="GO:0005524">
    <property type="term" value="F:ATP binding"/>
    <property type="evidence" value="ECO:0007669"/>
    <property type="project" value="InterPro"/>
</dbReference>
<proteinExistence type="predicted"/>
<dbReference type="AlphaFoldDB" id="A0A316Z946"/>
<evidence type="ECO:0000313" key="3">
    <source>
        <dbReference type="Proteomes" id="UP000245946"/>
    </source>
</evidence>
<evidence type="ECO:0000259" key="1">
    <source>
        <dbReference type="Pfam" id="PF00485"/>
    </source>
</evidence>
<dbReference type="InterPro" id="IPR027417">
    <property type="entry name" value="P-loop_NTPase"/>
</dbReference>
<keyword evidence="3" id="KW-1185">Reference proteome</keyword>
<sequence length="238" mass="26149">MDAQVDRLVAQVLECLDRAPSTSRLLIGLSGVPGSGKSSLARAVVQRLNDTRTCGHGAQGVPLAMVVPMDGWHLSKAHLAAMDDPQLARDKRGAEWTFDGKAFADFVLALRSAKADADPHHAPTFSHSLADPQPGALAVPADVRVLLFEGLYCNVALPPWSAAAEALDLRWVLSIDEERARERLIERHVRTGVARDAEEARWRADNNDLPNGRFLLQNTLEPALRIHSVDDEYWRGQE</sequence>
<keyword evidence="2" id="KW-0378">Hydrolase</keyword>
<dbReference type="OrthoDB" id="6362633at2759"/>
<dbReference type="GO" id="GO:0016301">
    <property type="term" value="F:kinase activity"/>
    <property type="evidence" value="ECO:0007669"/>
    <property type="project" value="InterPro"/>
</dbReference>
<accession>A0A316Z946</accession>
<dbReference type="GO" id="GO:0016787">
    <property type="term" value="F:hydrolase activity"/>
    <property type="evidence" value="ECO:0007669"/>
    <property type="project" value="UniProtKB-KW"/>
</dbReference>
<dbReference type="STRING" id="58919.A0A316Z946"/>
<organism evidence="2 3">
    <name type="scientific">Tilletiopsis washingtonensis</name>
    <dbReference type="NCBI Taxonomy" id="58919"/>
    <lineage>
        <taxon>Eukaryota</taxon>
        <taxon>Fungi</taxon>
        <taxon>Dikarya</taxon>
        <taxon>Basidiomycota</taxon>
        <taxon>Ustilaginomycotina</taxon>
        <taxon>Exobasidiomycetes</taxon>
        <taxon>Entylomatales</taxon>
        <taxon>Entylomatales incertae sedis</taxon>
        <taxon>Tilletiopsis</taxon>
    </lineage>
</organism>
<evidence type="ECO:0000313" key="2">
    <source>
        <dbReference type="EMBL" id="PWN97544.1"/>
    </source>
</evidence>
<dbReference type="PANTHER" id="PTHR10285">
    <property type="entry name" value="URIDINE KINASE"/>
    <property type="match status" value="1"/>
</dbReference>
<dbReference type="RefSeq" id="XP_025597823.1">
    <property type="nucleotide sequence ID" value="XM_025742520.1"/>
</dbReference>
<dbReference type="Proteomes" id="UP000245946">
    <property type="component" value="Unassembled WGS sequence"/>
</dbReference>
<dbReference type="Pfam" id="PF00485">
    <property type="entry name" value="PRK"/>
    <property type="match status" value="1"/>
</dbReference>
<reference evidence="2 3" key="1">
    <citation type="journal article" date="2018" name="Mol. Biol. Evol.">
        <title>Broad Genomic Sampling Reveals a Smut Pathogenic Ancestry of the Fungal Clade Ustilaginomycotina.</title>
        <authorList>
            <person name="Kijpornyongpan T."/>
            <person name="Mondo S.J."/>
            <person name="Barry K."/>
            <person name="Sandor L."/>
            <person name="Lee J."/>
            <person name="Lipzen A."/>
            <person name="Pangilinan J."/>
            <person name="LaButti K."/>
            <person name="Hainaut M."/>
            <person name="Henrissat B."/>
            <person name="Grigoriev I.V."/>
            <person name="Spatafora J.W."/>
            <person name="Aime M.C."/>
        </authorList>
    </citation>
    <scope>NUCLEOTIDE SEQUENCE [LARGE SCALE GENOMIC DNA]</scope>
    <source>
        <strain evidence="2 3">MCA 4186</strain>
    </source>
</reference>
<dbReference type="EMBL" id="KZ819294">
    <property type="protein sequence ID" value="PWN97544.1"/>
    <property type="molecule type" value="Genomic_DNA"/>
</dbReference>
<protein>
    <submittedName>
        <fullName evidence="2">P-loop containing nucleoside triphosphate hydrolase protein</fullName>
    </submittedName>
</protein>
<dbReference type="InterPro" id="IPR006083">
    <property type="entry name" value="PRK/URK"/>
</dbReference>